<evidence type="ECO:0000313" key="5">
    <source>
        <dbReference type="Proteomes" id="UP000292958"/>
    </source>
</evidence>
<dbReference type="InterPro" id="IPR008972">
    <property type="entry name" value="Cupredoxin"/>
</dbReference>
<dbReference type="InterPro" id="IPR001117">
    <property type="entry name" value="Cu-oxidase_2nd"/>
</dbReference>
<dbReference type="Pfam" id="PF07732">
    <property type="entry name" value="Cu-oxidase_3"/>
    <property type="match status" value="1"/>
</dbReference>
<dbReference type="Pfam" id="PF00394">
    <property type="entry name" value="Cu-oxidase"/>
    <property type="match status" value="1"/>
</dbReference>
<organism evidence="4 5">
    <name type="scientific">Edaphobacter modestus</name>
    <dbReference type="NCBI Taxonomy" id="388466"/>
    <lineage>
        <taxon>Bacteria</taxon>
        <taxon>Pseudomonadati</taxon>
        <taxon>Acidobacteriota</taxon>
        <taxon>Terriglobia</taxon>
        <taxon>Terriglobales</taxon>
        <taxon>Acidobacteriaceae</taxon>
        <taxon>Edaphobacter</taxon>
    </lineage>
</organism>
<dbReference type="GO" id="GO:0016491">
    <property type="term" value="F:oxidoreductase activity"/>
    <property type="evidence" value="ECO:0007669"/>
    <property type="project" value="InterPro"/>
</dbReference>
<dbReference type="Pfam" id="PF07731">
    <property type="entry name" value="Cu-oxidase_2"/>
    <property type="match status" value="1"/>
</dbReference>
<dbReference type="InterPro" id="IPR011706">
    <property type="entry name" value="Cu-oxidase_C"/>
</dbReference>
<feature type="domain" description="Plastocyanin-like" evidence="1">
    <location>
        <begin position="191"/>
        <end position="280"/>
    </location>
</feature>
<feature type="domain" description="Plastocyanin-like" evidence="3">
    <location>
        <begin position="57"/>
        <end position="162"/>
    </location>
</feature>
<dbReference type="AlphaFoldDB" id="A0A4Q7YY05"/>
<dbReference type="InterPro" id="IPR006311">
    <property type="entry name" value="TAT_signal"/>
</dbReference>
<evidence type="ECO:0000259" key="3">
    <source>
        <dbReference type="Pfam" id="PF07732"/>
    </source>
</evidence>
<dbReference type="GO" id="GO:0005507">
    <property type="term" value="F:copper ion binding"/>
    <property type="evidence" value="ECO:0007669"/>
    <property type="project" value="InterPro"/>
</dbReference>
<comment type="caution">
    <text evidence="4">The sequence shown here is derived from an EMBL/GenBank/DDBJ whole genome shotgun (WGS) entry which is preliminary data.</text>
</comment>
<dbReference type="SUPFAM" id="SSF49503">
    <property type="entry name" value="Cupredoxins"/>
    <property type="match status" value="3"/>
</dbReference>
<gene>
    <name evidence="4" type="ORF">BDD14_3558</name>
</gene>
<dbReference type="InterPro" id="IPR011707">
    <property type="entry name" value="Cu-oxidase-like_N"/>
</dbReference>
<dbReference type="PROSITE" id="PS51318">
    <property type="entry name" value="TAT"/>
    <property type="match status" value="1"/>
</dbReference>
<dbReference type="EMBL" id="SHKW01000001">
    <property type="protein sequence ID" value="RZU42015.1"/>
    <property type="molecule type" value="Genomic_DNA"/>
</dbReference>
<dbReference type="InterPro" id="IPR045087">
    <property type="entry name" value="Cu-oxidase_fam"/>
</dbReference>
<evidence type="ECO:0000313" key="4">
    <source>
        <dbReference type="EMBL" id="RZU42015.1"/>
    </source>
</evidence>
<protein>
    <submittedName>
        <fullName evidence="4">FtsP/CotA-like multicopper oxidase with cupredoxin domain</fullName>
    </submittedName>
</protein>
<dbReference type="Gene3D" id="2.60.40.420">
    <property type="entry name" value="Cupredoxins - blue copper proteins"/>
    <property type="match status" value="3"/>
</dbReference>
<dbReference type="PANTHER" id="PTHR11709">
    <property type="entry name" value="MULTI-COPPER OXIDASE"/>
    <property type="match status" value="1"/>
</dbReference>
<dbReference type="Proteomes" id="UP000292958">
    <property type="component" value="Unassembled WGS sequence"/>
</dbReference>
<keyword evidence="5" id="KW-1185">Reference proteome</keyword>
<proteinExistence type="predicted"/>
<accession>A0A4Q7YY05</accession>
<evidence type="ECO:0000259" key="2">
    <source>
        <dbReference type="Pfam" id="PF07731"/>
    </source>
</evidence>
<evidence type="ECO:0000259" key="1">
    <source>
        <dbReference type="Pfam" id="PF00394"/>
    </source>
</evidence>
<reference evidence="4 5" key="1">
    <citation type="submission" date="2019-02" db="EMBL/GenBank/DDBJ databases">
        <title>Genomic Encyclopedia of Archaeal and Bacterial Type Strains, Phase II (KMG-II): from individual species to whole genera.</title>
        <authorList>
            <person name="Goeker M."/>
        </authorList>
    </citation>
    <scope>NUCLEOTIDE SEQUENCE [LARGE SCALE GENOMIC DNA]</scope>
    <source>
        <strain evidence="4 5">DSM 18101</strain>
    </source>
</reference>
<name>A0A4Q7YY05_9BACT</name>
<sequence>MSEMLGSLTRRRVLKLTGMTAIASALETVPAMAEAGPDHTLTIAPYSLEISARRFIKTIAYNGQVPGPLLRLREGVPVTIGVTNRSSDDEIVHWHGLFLPPEVDGAMEEGTPHIPAGSSASYTFTPTPPGFRWYHTHTFAGRDLKKGLYSGQHGFLMVEPRENPARYDQEFFLALHDWGASMVGSDDGSMSAVYDSSTINGKTLGFGEPLRVKQGQRVLLHIVNTSATDVHWLALAGHQLRVVALDGNPVPAPKAVSMVRLSPAERVTAEVEMNHPGVWVLGEVRKHVMAAGMGIVVEYADRSGKPVWQQPQTLEWDYLWFSAPGPIESARGEPSAEINVTVIPLVFQSKFVGHGAMDRWLINGRSFPDTETVALKQGQRYRLVLKNKSMDDHPVHLHRQTFELRRLAGRETQGILKDTLLVSAGTEAEVEFTANRPGLTLFHCHQQDHMDMGFMMLFLCS</sequence>
<feature type="domain" description="Plastocyanin-like" evidence="2">
    <location>
        <begin position="354"/>
        <end position="459"/>
    </location>
</feature>